<evidence type="ECO:0000313" key="2">
    <source>
        <dbReference type="EMBL" id="AKP64563.1"/>
    </source>
</evidence>
<keyword evidence="1" id="KW-0812">Transmembrane</keyword>
<accession>A0AAC8UUP2</accession>
<dbReference type="Proteomes" id="UP000036000">
    <property type="component" value="Chromosome"/>
</dbReference>
<dbReference type="EMBL" id="CP012033">
    <property type="protein sequence ID" value="AKP64563.1"/>
    <property type="molecule type" value="Genomic_DNA"/>
</dbReference>
<protein>
    <submittedName>
        <fullName evidence="2">Uncharacterized protein</fullName>
    </submittedName>
</protein>
<organism evidence="2 3">
    <name type="scientific">Levilactobacillus koreensis</name>
    <dbReference type="NCBI Taxonomy" id="637971"/>
    <lineage>
        <taxon>Bacteria</taxon>
        <taxon>Bacillati</taxon>
        <taxon>Bacillota</taxon>
        <taxon>Bacilli</taxon>
        <taxon>Lactobacillales</taxon>
        <taxon>Lactobacillaceae</taxon>
        <taxon>Levilactobacillus</taxon>
    </lineage>
</organism>
<dbReference type="RefSeq" id="WP_048733781.1">
    <property type="nucleotide sequence ID" value="NZ_CP012033.1"/>
</dbReference>
<keyword evidence="1" id="KW-1133">Transmembrane helix</keyword>
<evidence type="ECO:0000256" key="1">
    <source>
        <dbReference type="SAM" id="Phobius"/>
    </source>
</evidence>
<name>A0AAC8UUP2_9LACO</name>
<feature type="transmembrane region" description="Helical" evidence="1">
    <location>
        <begin position="50"/>
        <end position="73"/>
    </location>
</feature>
<keyword evidence="3" id="KW-1185">Reference proteome</keyword>
<feature type="transmembrane region" description="Helical" evidence="1">
    <location>
        <begin position="20"/>
        <end position="44"/>
    </location>
</feature>
<gene>
    <name evidence="2" type="ORF">ABN16_05835</name>
</gene>
<reference evidence="2 3" key="1">
    <citation type="submission" date="2015-07" db="EMBL/GenBank/DDBJ databases">
        <title>Lactobacillus korensis/26-25/ whole genome sequencing.</title>
        <authorList>
            <person name="Kim M.K."/>
            <person name="Im W.-T."/>
            <person name="Srinivasan S."/>
            <person name="Lee J.-J."/>
        </authorList>
    </citation>
    <scope>NUCLEOTIDE SEQUENCE [LARGE SCALE GENOMIC DNA]</scope>
    <source>
        <strain evidence="2 3">26-25</strain>
    </source>
</reference>
<keyword evidence="1" id="KW-0472">Membrane</keyword>
<proteinExistence type="predicted"/>
<evidence type="ECO:0000313" key="3">
    <source>
        <dbReference type="Proteomes" id="UP000036000"/>
    </source>
</evidence>
<sequence>MQNHHFREQLKSSFESTQLFLAVCLIISFIVKGSIDLFTTGHYFFLNYLWFTLSGCILYFIGDVILMGGYNHFKQKNRHNKGL</sequence>
<dbReference type="AlphaFoldDB" id="A0AAC8UUP2"/>
<dbReference type="KEGG" id="lko:ABN16_05835"/>